<feature type="compositionally biased region" description="Basic and acidic residues" evidence="1">
    <location>
        <begin position="696"/>
        <end position="705"/>
    </location>
</feature>
<dbReference type="Proteomes" id="UP000265040">
    <property type="component" value="Chromosome 13"/>
</dbReference>
<dbReference type="PROSITE" id="PS50234">
    <property type="entry name" value="VWFA"/>
    <property type="match status" value="1"/>
</dbReference>
<dbReference type="AlphaFoldDB" id="A0AAQ6IG03"/>
<feature type="region of interest" description="Disordered" evidence="1">
    <location>
        <begin position="696"/>
        <end position="718"/>
    </location>
</feature>
<dbReference type="SUPFAM" id="SSF53300">
    <property type="entry name" value="vWA-like"/>
    <property type="match status" value="1"/>
</dbReference>
<organism evidence="4 5">
    <name type="scientific">Anabas testudineus</name>
    <name type="common">Climbing perch</name>
    <name type="synonym">Anthias testudineus</name>
    <dbReference type="NCBI Taxonomy" id="64144"/>
    <lineage>
        <taxon>Eukaryota</taxon>
        <taxon>Metazoa</taxon>
        <taxon>Chordata</taxon>
        <taxon>Craniata</taxon>
        <taxon>Vertebrata</taxon>
        <taxon>Euteleostomi</taxon>
        <taxon>Actinopterygii</taxon>
        <taxon>Neopterygii</taxon>
        <taxon>Teleostei</taxon>
        <taxon>Neoteleostei</taxon>
        <taxon>Acanthomorphata</taxon>
        <taxon>Anabantaria</taxon>
        <taxon>Anabantiformes</taxon>
        <taxon>Anabantoidei</taxon>
        <taxon>Anabantidae</taxon>
        <taxon>Anabas</taxon>
    </lineage>
</organism>
<dbReference type="Gene3D" id="3.40.50.410">
    <property type="entry name" value="von Willebrand factor, type A domain"/>
    <property type="match status" value="1"/>
</dbReference>
<dbReference type="InterPro" id="IPR013694">
    <property type="entry name" value="VIT"/>
</dbReference>
<accession>A0AAQ6IG03</accession>
<gene>
    <name evidence="4" type="primary">VWA5A</name>
</gene>
<name>A0AAQ6IG03_ANATE</name>
<reference evidence="4 5" key="1">
    <citation type="submission" date="2021-04" db="EMBL/GenBank/DDBJ databases">
        <authorList>
            <consortium name="Wellcome Sanger Institute Data Sharing"/>
        </authorList>
    </citation>
    <scope>NUCLEOTIDE SEQUENCE [LARGE SCALE GENOMIC DNA]</scope>
</reference>
<evidence type="ECO:0000259" key="3">
    <source>
        <dbReference type="PROSITE" id="PS51468"/>
    </source>
</evidence>
<dbReference type="Ensembl" id="ENSATET00000076770.1">
    <property type="protein sequence ID" value="ENSATEP00000072672.1"/>
    <property type="gene ID" value="ENSATEG00000023066.3"/>
</dbReference>
<dbReference type="Pfam" id="PF13768">
    <property type="entry name" value="VWA_3"/>
    <property type="match status" value="1"/>
</dbReference>
<protein>
    <recommendedName>
        <fullName evidence="6">von Willebrand factor A domain containing 5A</fullName>
    </recommendedName>
</protein>
<feature type="domain" description="VIT" evidence="3">
    <location>
        <begin position="1"/>
        <end position="130"/>
    </location>
</feature>
<sequence length="827" mass="90076">MNCCGLLTPGKEPVPLKSIKVELEVRDHVATVVSTLLYENKEDKPIEAVFVFPLPGDAAVCHFSAVIGQTQIVAEVKEKQQAREEYDDALSSGQQAFLLEESDQSPDIFSLSVGSLPQGESASIRLEYVTELAVQADDGLRFCLPAVLNPRYQPQGSEGASVQVTSVPASLVPYSLSFSARVSCPRPISKVESSSSLDPLQYLNAEKTQATVKLAAGHKFDRDVELLIYYTDAHQPTAVVESGQASAKPGTLMGDPVVMVSLYPEFPQSVMSSVASCGEFIFLLDRSGSMDCPINNSNQQETRIASARDTLLLLLKSLPMGCYFNIYSFGSSYEHIFPKSVEYSETTMEEALKKVEQMAADLGGTEILEPLKHIYSQPCILNQPRQLFVFTDGEVWNTKEILQLVTRNSGSHRCFSFGIGEGASTALINGLAKNGGGHAQFISGADRMQPKVMQSLRFSLQPAVVDISVMWDLPKGVSATVLSPPITAIFQGQRSLVYAQLTGQSSEAAEGCVKVKYNLAGHPSQSQVNFSLKPAEDTGLTVHRLGARSLIRSLEVEQKDGEKVDEGLRKKVVELSVQSGVSSAYTAFIAVNKSNKETIQGPLVRRNVPAPRMMSAPVPQRFHECYLYGPPEPEFGEMMDDADMYLSSDADLAAALEKTSEEVEKPKPASSSRTTSFFSNFKKKVRAFLKPRETSLKTDDADCHHSSKLNETGLPERPPRDPLLQLVSLQKASGCWLLDAALAAALGKTSEEVEKPKPASVNQEVWATILALIWLHGFKIDAKEEWELLAMKAVSWIHAQNAPLVTECVEAGNALLGCSVQKDSLGL</sequence>
<dbReference type="PROSITE" id="PS51468">
    <property type="entry name" value="VIT"/>
    <property type="match status" value="1"/>
</dbReference>
<dbReference type="PANTHER" id="PTHR45737:SF6">
    <property type="entry name" value="VON WILLEBRAND FACTOR A DOMAIN-CONTAINING PROTEIN 5A"/>
    <property type="match status" value="1"/>
</dbReference>
<dbReference type="SMART" id="SM00327">
    <property type="entry name" value="VWA"/>
    <property type="match status" value="1"/>
</dbReference>
<evidence type="ECO:0000313" key="5">
    <source>
        <dbReference type="Proteomes" id="UP000265040"/>
    </source>
</evidence>
<dbReference type="Pfam" id="PF08487">
    <property type="entry name" value="VIT"/>
    <property type="match status" value="1"/>
</dbReference>
<reference evidence="4" key="2">
    <citation type="submission" date="2025-08" db="UniProtKB">
        <authorList>
            <consortium name="Ensembl"/>
        </authorList>
    </citation>
    <scope>IDENTIFICATION</scope>
</reference>
<dbReference type="InterPro" id="IPR002035">
    <property type="entry name" value="VWF_A"/>
</dbReference>
<proteinExistence type="predicted"/>
<reference evidence="4" key="3">
    <citation type="submission" date="2025-09" db="UniProtKB">
        <authorList>
            <consortium name="Ensembl"/>
        </authorList>
    </citation>
    <scope>IDENTIFICATION</scope>
</reference>
<dbReference type="PANTHER" id="PTHR45737">
    <property type="entry name" value="VON WILLEBRAND FACTOR A DOMAIN-CONTAINING PROTEIN 5A"/>
    <property type="match status" value="1"/>
</dbReference>
<dbReference type="GeneTree" id="ENSGT00940000162662"/>
<dbReference type="InterPro" id="IPR036465">
    <property type="entry name" value="vWFA_dom_sf"/>
</dbReference>
<evidence type="ECO:0000256" key="1">
    <source>
        <dbReference type="SAM" id="MobiDB-lite"/>
    </source>
</evidence>
<evidence type="ECO:0000313" key="4">
    <source>
        <dbReference type="Ensembl" id="ENSATEP00000072672.1"/>
    </source>
</evidence>
<feature type="domain" description="VWFA" evidence="2">
    <location>
        <begin position="279"/>
        <end position="456"/>
    </location>
</feature>
<evidence type="ECO:0000259" key="2">
    <source>
        <dbReference type="PROSITE" id="PS50234"/>
    </source>
</evidence>
<evidence type="ECO:0008006" key="6">
    <source>
        <dbReference type="Google" id="ProtNLM"/>
    </source>
</evidence>
<keyword evidence="5" id="KW-1185">Reference proteome</keyword>
<dbReference type="SMART" id="SM00609">
    <property type="entry name" value="VIT"/>
    <property type="match status" value="1"/>
</dbReference>